<dbReference type="Proteomes" id="UP001256588">
    <property type="component" value="Unassembled WGS sequence"/>
</dbReference>
<accession>A0ABU1XT02</accession>
<dbReference type="InterPro" id="IPR002781">
    <property type="entry name" value="TM_pro_TauE-like"/>
</dbReference>
<evidence type="ECO:0000256" key="1">
    <source>
        <dbReference type="ARBA" id="ARBA00004141"/>
    </source>
</evidence>
<feature type="transmembrane region" description="Helical" evidence="6">
    <location>
        <begin position="213"/>
        <end position="234"/>
    </location>
</feature>
<evidence type="ECO:0000256" key="6">
    <source>
        <dbReference type="RuleBase" id="RU363041"/>
    </source>
</evidence>
<name>A0ABU1XT02_9GAMM</name>
<sequence length="265" mass="26593">MLTWSMLCFPLLGAVAGVLAGLLGIGGGLVLVTALVWLLPLYGVPQDGAMHTALATALASIILTGLSSARAHHLRRSVLWPTVAWMVPGVLLGGWIGSWLAVRLDGDVLRYCVVAYCAVVGTQLLLSRTPPAGGDAVAPAGLGLSGAGVGIGVLSSIVGIGGGSMTVPLLVWRGVSPVRAVGTSSACGVFIAFAAAAGYALQAPADVLPGVSWGYVYLPGAIGIALASVIAAPYGTRLAHAISGAALKRVFAVFLYCVGASLLLL</sequence>
<comment type="subcellular location">
    <subcellularLocation>
        <location evidence="6">Cell membrane</location>
        <topology evidence="6">Multi-pass membrane protein</topology>
    </subcellularLocation>
    <subcellularLocation>
        <location evidence="1">Membrane</location>
        <topology evidence="1">Multi-pass membrane protein</topology>
    </subcellularLocation>
</comment>
<feature type="transmembrane region" description="Helical" evidence="6">
    <location>
        <begin position="12"/>
        <end position="42"/>
    </location>
</feature>
<evidence type="ECO:0000313" key="8">
    <source>
        <dbReference type="Proteomes" id="UP001256588"/>
    </source>
</evidence>
<comment type="caution">
    <text evidence="7">The sequence shown here is derived from an EMBL/GenBank/DDBJ whole genome shotgun (WGS) entry which is preliminary data.</text>
</comment>
<dbReference type="PANTHER" id="PTHR43483">
    <property type="entry name" value="MEMBRANE TRANSPORTER PROTEIN HI_0806-RELATED"/>
    <property type="match status" value="1"/>
</dbReference>
<evidence type="ECO:0000256" key="4">
    <source>
        <dbReference type="ARBA" id="ARBA00022989"/>
    </source>
</evidence>
<keyword evidence="5 6" id="KW-0472">Membrane</keyword>
<keyword evidence="6" id="KW-1003">Cell membrane</keyword>
<evidence type="ECO:0000256" key="3">
    <source>
        <dbReference type="ARBA" id="ARBA00022692"/>
    </source>
</evidence>
<keyword evidence="3 6" id="KW-0812">Transmembrane</keyword>
<feature type="transmembrane region" description="Helical" evidence="6">
    <location>
        <begin position="48"/>
        <end position="66"/>
    </location>
</feature>
<gene>
    <name evidence="7" type="ORF">J2W68_000568</name>
</gene>
<dbReference type="Pfam" id="PF01925">
    <property type="entry name" value="TauE"/>
    <property type="match status" value="1"/>
</dbReference>
<feature type="transmembrane region" description="Helical" evidence="6">
    <location>
        <begin position="138"/>
        <end position="160"/>
    </location>
</feature>
<dbReference type="PANTHER" id="PTHR43483:SF3">
    <property type="entry name" value="MEMBRANE TRANSPORTER PROTEIN HI_0806-RELATED"/>
    <property type="match status" value="1"/>
</dbReference>
<proteinExistence type="inferred from homology"/>
<reference evidence="7 8" key="1">
    <citation type="submission" date="2023-07" db="EMBL/GenBank/DDBJ databases">
        <title>Sorghum-associated microbial communities from plants grown in Nebraska, USA.</title>
        <authorList>
            <person name="Schachtman D."/>
        </authorList>
    </citation>
    <scope>NUCLEOTIDE SEQUENCE [LARGE SCALE GENOMIC DNA]</scope>
    <source>
        <strain evidence="7 8">4099</strain>
    </source>
</reference>
<feature type="transmembrane region" description="Helical" evidence="6">
    <location>
        <begin position="180"/>
        <end position="201"/>
    </location>
</feature>
<comment type="similarity">
    <text evidence="2 6">Belongs to the 4-toluene sulfonate uptake permease (TSUP) (TC 2.A.102) family.</text>
</comment>
<organism evidence="7 8">
    <name type="scientific">Luteimonas terrae</name>
    <dbReference type="NCBI Taxonomy" id="1530191"/>
    <lineage>
        <taxon>Bacteria</taxon>
        <taxon>Pseudomonadati</taxon>
        <taxon>Pseudomonadota</taxon>
        <taxon>Gammaproteobacteria</taxon>
        <taxon>Lysobacterales</taxon>
        <taxon>Lysobacteraceae</taxon>
        <taxon>Luteimonas</taxon>
    </lineage>
</organism>
<dbReference type="EMBL" id="JAVDWO010000002">
    <property type="protein sequence ID" value="MDR7191860.1"/>
    <property type="molecule type" value="Genomic_DNA"/>
</dbReference>
<dbReference type="RefSeq" id="WP_310232617.1">
    <property type="nucleotide sequence ID" value="NZ_JAVDWO010000002.1"/>
</dbReference>
<feature type="transmembrane region" description="Helical" evidence="6">
    <location>
        <begin position="246"/>
        <end position="264"/>
    </location>
</feature>
<feature type="transmembrane region" description="Helical" evidence="6">
    <location>
        <begin position="78"/>
        <end position="102"/>
    </location>
</feature>
<evidence type="ECO:0000256" key="2">
    <source>
        <dbReference type="ARBA" id="ARBA00009142"/>
    </source>
</evidence>
<keyword evidence="8" id="KW-1185">Reference proteome</keyword>
<evidence type="ECO:0000313" key="7">
    <source>
        <dbReference type="EMBL" id="MDR7191860.1"/>
    </source>
</evidence>
<evidence type="ECO:0000256" key="5">
    <source>
        <dbReference type="ARBA" id="ARBA00023136"/>
    </source>
</evidence>
<protein>
    <recommendedName>
        <fullName evidence="6">Probable membrane transporter protein</fullName>
    </recommendedName>
</protein>
<keyword evidence="4 6" id="KW-1133">Transmembrane helix</keyword>